<dbReference type="SUPFAM" id="SSF52402">
    <property type="entry name" value="Adenine nucleotide alpha hydrolases-like"/>
    <property type="match status" value="1"/>
</dbReference>
<evidence type="ECO:0000313" key="6">
    <source>
        <dbReference type="Proteomes" id="UP000003748"/>
    </source>
</evidence>
<dbReference type="Pfam" id="PF18297">
    <property type="entry name" value="NFACT-R_2"/>
    <property type="match status" value="1"/>
</dbReference>
<feature type="domain" description="NFACT protein RNA binding" evidence="4">
    <location>
        <begin position="233"/>
        <end position="334"/>
    </location>
</feature>
<evidence type="ECO:0000313" key="5">
    <source>
        <dbReference type="EMBL" id="EFE85619.1"/>
    </source>
</evidence>
<comment type="caution">
    <text evidence="5">The sequence shown here is derived from an EMBL/GenBank/DDBJ whole genome shotgun (WGS) entry which is preliminary data.</text>
</comment>
<keyword evidence="1" id="KW-0547">Nucleotide-binding</keyword>
<dbReference type="InterPro" id="IPR020536">
    <property type="entry name" value="ThiI_AANH"/>
</dbReference>
<dbReference type="PANTHER" id="PTHR11933">
    <property type="entry name" value="TRNA 5-METHYLAMINOMETHYL-2-THIOURIDYLATE -METHYLTRANSFERASE"/>
    <property type="match status" value="1"/>
</dbReference>
<gene>
    <name evidence="5" type="ORF">FUSPEROL_02516</name>
</gene>
<dbReference type="STRING" id="546275.FUSPEROL_02516"/>
<dbReference type="HOGENOM" id="CLU_053822_0_0_0"/>
<protein>
    <submittedName>
        <fullName evidence="5">Thiamine biosynthesis protein</fullName>
    </submittedName>
</protein>
<keyword evidence="2" id="KW-0067">ATP-binding</keyword>
<dbReference type="AlphaFoldDB" id="D4CYK1"/>
<name>D4CYK1_9FUSO</name>
<dbReference type="eggNOG" id="COG0301">
    <property type="taxonomic scope" value="Bacteria"/>
</dbReference>
<dbReference type="GO" id="GO:0004810">
    <property type="term" value="F:CCA tRNA nucleotidyltransferase activity"/>
    <property type="evidence" value="ECO:0007669"/>
    <property type="project" value="InterPro"/>
</dbReference>
<dbReference type="Gene3D" id="3.40.50.620">
    <property type="entry name" value="HUPs"/>
    <property type="match status" value="1"/>
</dbReference>
<evidence type="ECO:0000256" key="2">
    <source>
        <dbReference type="ARBA" id="ARBA00022840"/>
    </source>
</evidence>
<dbReference type="EMBL" id="ACJY01000109">
    <property type="protein sequence ID" value="EFE85619.1"/>
    <property type="molecule type" value="Genomic_DNA"/>
</dbReference>
<evidence type="ECO:0000259" key="3">
    <source>
        <dbReference type="Pfam" id="PF02568"/>
    </source>
</evidence>
<organism evidence="5 6">
    <name type="scientific">Fusobacterium periodonticum ATCC 33693</name>
    <dbReference type="NCBI Taxonomy" id="546275"/>
    <lineage>
        <taxon>Bacteria</taxon>
        <taxon>Fusobacteriati</taxon>
        <taxon>Fusobacteriota</taxon>
        <taxon>Fusobacteriia</taxon>
        <taxon>Fusobacteriales</taxon>
        <taxon>Fusobacteriaceae</taxon>
        <taxon>Fusobacterium</taxon>
    </lineage>
</organism>
<feature type="domain" description="Thil AANH" evidence="3">
    <location>
        <begin position="9"/>
        <end position="147"/>
    </location>
</feature>
<evidence type="ECO:0000259" key="4">
    <source>
        <dbReference type="Pfam" id="PF18297"/>
    </source>
</evidence>
<proteinExistence type="predicted"/>
<accession>D4CYK1</accession>
<dbReference type="InterPro" id="IPR014729">
    <property type="entry name" value="Rossmann-like_a/b/a_fold"/>
</dbReference>
<dbReference type="GO" id="GO:0005524">
    <property type="term" value="F:ATP binding"/>
    <property type="evidence" value="ECO:0007669"/>
    <property type="project" value="UniProtKB-KW"/>
</dbReference>
<dbReference type="Proteomes" id="UP000003748">
    <property type="component" value="Unassembled WGS sequence"/>
</dbReference>
<evidence type="ECO:0000256" key="1">
    <source>
        <dbReference type="ARBA" id="ARBA00022741"/>
    </source>
</evidence>
<dbReference type="PANTHER" id="PTHR11933:SF6">
    <property type="entry name" value="THIL AANH DOMAIN-CONTAINING PROTEIN"/>
    <property type="match status" value="1"/>
</dbReference>
<dbReference type="Pfam" id="PF02568">
    <property type="entry name" value="ThiI"/>
    <property type="match status" value="1"/>
</dbReference>
<reference evidence="5 6" key="1">
    <citation type="submission" date="2010-02" db="EMBL/GenBank/DDBJ databases">
        <authorList>
            <person name="Weinstock G."/>
            <person name="Sodergren E."/>
            <person name="Clifton S."/>
            <person name="Fulton L."/>
            <person name="Fulton B."/>
            <person name="Courtney L."/>
            <person name="Fronick C."/>
            <person name="Harrison M."/>
            <person name="Strong C."/>
            <person name="Farmer C."/>
            <person name="Delahaunty K."/>
            <person name="Markovic C."/>
            <person name="Hall O."/>
            <person name="Minx P."/>
            <person name="Tomlinson C."/>
            <person name="Mitreva M."/>
            <person name="Nelson J."/>
            <person name="Hou S."/>
            <person name="Wollam A."/>
            <person name="Pepin K.H."/>
            <person name="Johnson M."/>
            <person name="Bhonagiri V."/>
            <person name="Zhang X."/>
            <person name="Suruliraj S."/>
            <person name="Warren W."/>
            <person name="Chinwalla A."/>
            <person name="Mardis E.R."/>
            <person name="Wilson R.K."/>
        </authorList>
    </citation>
    <scope>NUCLEOTIDE SEQUENCE [LARGE SCALE GENOMIC DNA]</scope>
    <source>
        <strain evidence="5 6">ATCC 33693</strain>
    </source>
</reference>
<sequence length="337" mass="38385">MKDLKEKIKALALFSGGLDSALAIKVVQDQGVEVIGLNFVSHFFGGKNEKAEKMAEQLGIKLEYIDFKKRHMFVVEDPVYGRGKNMNPCIDCHSLMFKIAGELLEEYGAHFVISGEVLGQRPMSQNAQALEKVKKLSGMEDLVLRPLSAKLLPPSKAELMGWVDREKLLDINGRSRQRQMELMASYGLIEYPSPGGGCLLTDPGYSSRLKVLEDDGLLKDEHSWLFKLIKEARFFRFDKGRYLFVGRDKESNMKIDEYRKEKNLKFYIHSAEVPGPHLLANTDLSEEEINFAKNLFSRYSKVKGNEKINLNNSGNIETIDIVDLKKLDEEIKKYQQL</sequence>
<dbReference type="InterPro" id="IPR059101">
    <property type="entry name" value="NFACT-R_2"/>
</dbReference>